<accession>A0ABV1AQS0</accession>
<protein>
    <submittedName>
        <fullName evidence="1">Uncharacterized protein</fullName>
    </submittedName>
</protein>
<evidence type="ECO:0000313" key="2">
    <source>
        <dbReference type="Proteomes" id="UP001446032"/>
    </source>
</evidence>
<sequence length="84" mass="9968">MENKGISNKLDAWLAFLSMDSPEMIMELSSKYPEFKAMYEHVYNICQNVEKVMSMYSEELKILDQNTVRYMVDQMQEEIDSQRA</sequence>
<reference evidence="1 2" key="1">
    <citation type="submission" date="2024-03" db="EMBL/GenBank/DDBJ databases">
        <title>Human intestinal bacterial collection.</title>
        <authorList>
            <person name="Pauvert C."/>
            <person name="Hitch T.C.A."/>
            <person name="Clavel T."/>
        </authorList>
    </citation>
    <scope>NUCLEOTIDE SEQUENCE [LARGE SCALE GENOMIC DNA]</scope>
    <source>
        <strain evidence="1 2">CLA-AA-H95</strain>
    </source>
</reference>
<dbReference type="Proteomes" id="UP001446032">
    <property type="component" value="Unassembled WGS sequence"/>
</dbReference>
<dbReference type="RefSeq" id="WP_298089973.1">
    <property type="nucleotide sequence ID" value="NZ_JBBMEI010000104.1"/>
</dbReference>
<name>A0ABV1AQS0_9FIRM</name>
<evidence type="ECO:0000313" key="1">
    <source>
        <dbReference type="EMBL" id="MEQ2360152.1"/>
    </source>
</evidence>
<gene>
    <name evidence="1" type="ORF">WMO75_17845</name>
</gene>
<organism evidence="1 2">
    <name type="scientific">Blautia intestinihominis</name>
    <dbReference type="NCBI Taxonomy" id="3133152"/>
    <lineage>
        <taxon>Bacteria</taxon>
        <taxon>Bacillati</taxon>
        <taxon>Bacillota</taxon>
        <taxon>Clostridia</taxon>
        <taxon>Lachnospirales</taxon>
        <taxon>Lachnospiraceae</taxon>
        <taxon>Blautia</taxon>
    </lineage>
</organism>
<keyword evidence="2" id="KW-1185">Reference proteome</keyword>
<proteinExistence type="predicted"/>
<dbReference type="EMBL" id="JBBMEI010000104">
    <property type="protein sequence ID" value="MEQ2360152.1"/>
    <property type="molecule type" value="Genomic_DNA"/>
</dbReference>
<comment type="caution">
    <text evidence="1">The sequence shown here is derived from an EMBL/GenBank/DDBJ whole genome shotgun (WGS) entry which is preliminary data.</text>
</comment>